<evidence type="ECO:0000313" key="2">
    <source>
        <dbReference type="EMBL" id="MBO0936059.1"/>
    </source>
</evidence>
<dbReference type="Proteomes" id="UP000664034">
    <property type="component" value="Unassembled WGS sequence"/>
</dbReference>
<proteinExistence type="predicted"/>
<evidence type="ECO:0000313" key="3">
    <source>
        <dbReference type="Proteomes" id="UP000664034"/>
    </source>
</evidence>
<keyword evidence="1" id="KW-0812">Transmembrane</keyword>
<feature type="transmembrane region" description="Helical" evidence="1">
    <location>
        <begin position="93"/>
        <end position="111"/>
    </location>
</feature>
<accession>A0A939GF35</accession>
<evidence type="ECO:0000256" key="1">
    <source>
        <dbReference type="SAM" id="Phobius"/>
    </source>
</evidence>
<keyword evidence="3" id="KW-1185">Reference proteome</keyword>
<protein>
    <submittedName>
        <fullName evidence="2">Uncharacterized protein</fullName>
    </submittedName>
</protein>
<feature type="transmembrane region" description="Helical" evidence="1">
    <location>
        <begin position="123"/>
        <end position="144"/>
    </location>
</feature>
<reference evidence="2" key="1">
    <citation type="submission" date="2021-03" db="EMBL/GenBank/DDBJ databases">
        <title>Fibrella sp. HMF5335 genome sequencing and assembly.</title>
        <authorList>
            <person name="Kang H."/>
            <person name="Kim H."/>
            <person name="Bae S."/>
            <person name="Joh K."/>
        </authorList>
    </citation>
    <scope>NUCLEOTIDE SEQUENCE</scope>
    <source>
        <strain evidence="2">HMF5335</strain>
    </source>
</reference>
<keyword evidence="1" id="KW-0472">Membrane</keyword>
<dbReference type="RefSeq" id="WP_207363604.1">
    <property type="nucleotide sequence ID" value="NZ_JAFMYV010000002.1"/>
</dbReference>
<dbReference type="AlphaFoldDB" id="A0A939GF35"/>
<organism evidence="2 3">
    <name type="scientific">Fibrella rubiginis</name>
    <dbReference type="NCBI Taxonomy" id="2817060"/>
    <lineage>
        <taxon>Bacteria</taxon>
        <taxon>Pseudomonadati</taxon>
        <taxon>Bacteroidota</taxon>
        <taxon>Cytophagia</taxon>
        <taxon>Cytophagales</taxon>
        <taxon>Spirosomataceae</taxon>
        <taxon>Fibrella</taxon>
    </lineage>
</organism>
<sequence length="170" mass="18387">MEISRAVELPVSLINARQRLDTALATPLVIQQGNFILAKIVCSGRLEGNELRVQYVEYGGRYNSYINLTGHLEETQTGVRLHMTISSDNTLDLLVYIPLGAVILFSALSSINSGSGAAGVSNYLFLLVAGGALTFLARSLNVAFFQTRTTRLEGVLVQTIMGRVEPDAVV</sequence>
<name>A0A939GF35_9BACT</name>
<gene>
    <name evidence="2" type="ORF">J2I47_05825</name>
</gene>
<dbReference type="EMBL" id="JAFMYV010000002">
    <property type="protein sequence ID" value="MBO0936059.1"/>
    <property type="molecule type" value="Genomic_DNA"/>
</dbReference>
<comment type="caution">
    <text evidence="2">The sequence shown here is derived from an EMBL/GenBank/DDBJ whole genome shotgun (WGS) entry which is preliminary data.</text>
</comment>
<keyword evidence="1" id="KW-1133">Transmembrane helix</keyword>